<dbReference type="EMBL" id="CP029187">
    <property type="protein sequence ID" value="AWI25515.1"/>
    <property type="molecule type" value="Genomic_DNA"/>
</dbReference>
<dbReference type="KEGG" id="fpal:HYN49_06175"/>
<evidence type="ECO:0000256" key="1">
    <source>
        <dbReference type="SAM" id="Phobius"/>
    </source>
</evidence>
<proteinExistence type="predicted"/>
<dbReference type="Proteomes" id="UP000244937">
    <property type="component" value="Chromosome"/>
</dbReference>
<evidence type="ECO:0000313" key="3">
    <source>
        <dbReference type="Proteomes" id="UP000244937"/>
    </source>
</evidence>
<sequence length="133" mass="15717">MKLFLYHFFYRMYWWNTQIVKEKNFPVFSALLGVSVFTMLNITTIIFAYLVFVLKNPLAYPKWLHIIVSAFALVLNYFIYVHKKKYLSILKTMSEVAKSKIRVRDALSTLYILLSFSMVVWIVICSRNALGIK</sequence>
<dbReference type="AlphaFoldDB" id="A0A2S1SGK6"/>
<reference evidence="2 3" key="1">
    <citation type="submission" date="2018-05" db="EMBL/GenBank/DDBJ databases">
        <title>Genome sequencing of Flavobacterium sp. HYN0049.</title>
        <authorList>
            <person name="Yi H."/>
            <person name="Baek C."/>
        </authorList>
    </citation>
    <scope>NUCLEOTIDE SEQUENCE [LARGE SCALE GENOMIC DNA]</scope>
    <source>
        <strain evidence="2 3">HYN0049</strain>
    </source>
</reference>
<keyword evidence="1" id="KW-1133">Transmembrane helix</keyword>
<protein>
    <submittedName>
        <fullName evidence="2">Uncharacterized protein</fullName>
    </submittedName>
</protein>
<name>A0A2S1SGK6_9FLAO</name>
<feature type="transmembrane region" description="Helical" evidence="1">
    <location>
        <begin position="103"/>
        <end position="124"/>
    </location>
</feature>
<accession>A0A2S1SGK6</accession>
<keyword evidence="1" id="KW-0472">Membrane</keyword>
<keyword evidence="1" id="KW-0812">Transmembrane</keyword>
<keyword evidence="3" id="KW-1185">Reference proteome</keyword>
<feature type="transmembrane region" description="Helical" evidence="1">
    <location>
        <begin position="63"/>
        <end position="82"/>
    </location>
</feature>
<feature type="transmembrane region" description="Helical" evidence="1">
    <location>
        <begin position="27"/>
        <end position="51"/>
    </location>
</feature>
<evidence type="ECO:0000313" key="2">
    <source>
        <dbReference type="EMBL" id="AWI25515.1"/>
    </source>
</evidence>
<organism evidence="2 3">
    <name type="scientific">Flavobacterium pallidum</name>
    <dbReference type="NCBI Taxonomy" id="2172098"/>
    <lineage>
        <taxon>Bacteria</taxon>
        <taxon>Pseudomonadati</taxon>
        <taxon>Bacteroidota</taxon>
        <taxon>Flavobacteriia</taxon>
        <taxon>Flavobacteriales</taxon>
        <taxon>Flavobacteriaceae</taxon>
        <taxon>Flavobacterium</taxon>
    </lineage>
</organism>
<gene>
    <name evidence="2" type="ORF">HYN49_06175</name>
</gene>